<accession>A0A1H9LFE3</accession>
<dbReference type="AlphaFoldDB" id="A0A1H9LFE3"/>
<dbReference type="InterPro" id="IPR005895">
    <property type="entry name" value="ABC_transptr_haem_export_CcmA"/>
</dbReference>
<dbReference type="Proteomes" id="UP000242515">
    <property type="component" value="Unassembled WGS sequence"/>
</dbReference>
<evidence type="ECO:0000256" key="3">
    <source>
        <dbReference type="ARBA" id="ARBA00022741"/>
    </source>
</evidence>
<keyword evidence="10" id="KW-1185">Reference proteome</keyword>
<keyword evidence="5" id="KW-0067">ATP-binding</keyword>
<dbReference type="EMBL" id="FOGC01000011">
    <property type="protein sequence ID" value="SER10156.1"/>
    <property type="molecule type" value="Genomic_DNA"/>
</dbReference>
<name>A0A1H9LFE3_9GAMM</name>
<dbReference type="NCBIfam" id="TIGR01189">
    <property type="entry name" value="ccmA"/>
    <property type="match status" value="1"/>
</dbReference>
<dbReference type="RefSeq" id="WP_092677547.1">
    <property type="nucleotide sequence ID" value="NZ_FOGC01000011.1"/>
</dbReference>
<dbReference type="OrthoDB" id="9800654at2"/>
<evidence type="ECO:0000256" key="1">
    <source>
        <dbReference type="ARBA" id="ARBA00006526"/>
    </source>
</evidence>
<evidence type="ECO:0000313" key="9">
    <source>
        <dbReference type="EMBL" id="SER10156.1"/>
    </source>
</evidence>
<evidence type="ECO:0000256" key="6">
    <source>
        <dbReference type="ARBA" id="ARBA00022967"/>
    </source>
</evidence>
<keyword evidence="3" id="KW-0547">Nucleotide-binding</keyword>
<dbReference type="InterPro" id="IPR017871">
    <property type="entry name" value="ABC_transporter-like_CS"/>
</dbReference>
<dbReference type="PANTHER" id="PTHR43499">
    <property type="entry name" value="ABC TRANSPORTER I FAMILY MEMBER 1"/>
    <property type="match status" value="1"/>
</dbReference>
<dbReference type="PROSITE" id="PS00211">
    <property type="entry name" value="ABC_TRANSPORTER_1"/>
    <property type="match status" value="1"/>
</dbReference>
<dbReference type="InterPro" id="IPR003439">
    <property type="entry name" value="ABC_transporter-like_ATP-bd"/>
</dbReference>
<evidence type="ECO:0000256" key="5">
    <source>
        <dbReference type="ARBA" id="ARBA00022840"/>
    </source>
</evidence>
<evidence type="ECO:0000256" key="2">
    <source>
        <dbReference type="ARBA" id="ARBA00022448"/>
    </source>
</evidence>
<reference evidence="10" key="1">
    <citation type="submission" date="2016-10" db="EMBL/GenBank/DDBJ databases">
        <authorList>
            <person name="Varghese N."/>
            <person name="Submissions S."/>
        </authorList>
    </citation>
    <scope>NUCLEOTIDE SEQUENCE [LARGE SCALE GENOMIC DNA]</scope>
    <source>
        <strain evidence="10">8N4</strain>
    </source>
</reference>
<sequence length="204" mass="23135">MLQALNLSCYRDERVLFKDLTFTLSAGEIMQIEGENGAGKTTLLRLLTGLSRPDEGTITWDERPILKQCEGWPEQMIYLAHLPGIKQVLTAFENLRFYHPQATRDAIYQALEEVELAGYEDTVVANFSAGQQRRVALARLWLTEAKLWILDEPLTAIDKWGVRTLYEKFTEHLAHQGIIVLTTHQDLPASTQPIRKLRLSGGGE</sequence>
<keyword evidence="7" id="KW-0472">Membrane</keyword>
<keyword evidence="6" id="KW-1278">Translocase</keyword>
<gene>
    <name evidence="9" type="ORF">SAMN05216522_11183</name>
</gene>
<dbReference type="Gene3D" id="3.40.50.300">
    <property type="entry name" value="P-loop containing nucleotide triphosphate hydrolases"/>
    <property type="match status" value="1"/>
</dbReference>
<proteinExistence type="inferred from homology"/>
<evidence type="ECO:0000259" key="8">
    <source>
        <dbReference type="PROSITE" id="PS50893"/>
    </source>
</evidence>
<dbReference type="GO" id="GO:0022857">
    <property type="term" value="F:transmembrane transporter activity"/>
    <property type="evidence" value="ECO:0007669"/>
    <property type="project" value="InterPro"/>
</dbReference>
<dbReference type="GO" id="GO:0016887">
    <property type="term" value="F:ATP hydrolysis activity"/>
    <property type="evidence" value="ECO:0007669"/>
    <property type="project" value="InterPro"/>
</dbReference>
<evidence type="ECO:0000256" key="7">
    <source>
        <dbReference type="ARBA" id="ARBA00023136"/>
    </source>
</evidence>
<dbReference type="InterPro" id="IPR027417">
    <property type="entry name" value="P-loop_NTPase"/>
</dbReference>
<dbReference type="Pfam" id="PF00005">
    <property type="entry name" value="ABC_tran"/>
    <property type="match status" value="1"/>
</dbReference>
<evidence type="ECO:0000256" key="4">
    <source>
        <dbReference type="ARBA" id="ARBA00022748"/>
    </source>
</evidence>
<dbReference type="PROSITE" id="PS50893">
    <property type="entry name" value="ABC_TRANSPORTER_2"/>
    <property type="match status" value="1"/>
</dbReference>
<dbReference type="SMART" id="SM00382">
    <property type="entry name" value="AAA"/>
    <property type="match status" value="1"/>
</dbReference>
<dbReference type="GO" id="GO:0017004">
    <property type="term" value="P:cytochrome complex assembly"/>
    <property type="evidence" value="ECO:0007669"/>
    <property type="project" value="UniProtKB-KW"/>
</dbReference>
<protein>
    <submittedName>
        <fullName evidence="9">Heme exporter protein A</fullName>
    </submittedName>
</protein>
<keyword evidence="4" id="KW-0201">Cytochrome c-type biogenesis</keyword>
<evidence type="ECO:0000313" key="10">
    <source>
        <dbReference type="Proteomes" id="UP000242515"/>
    </source>
</evidence>
<dbReference type="STRING" id="988801.SAMN05216522_11183"/>
<comment type="similarity">
    <text evidence="1">Belongs to the ABC transporter superfamily. Drug exporter-2 (TC 3.A.1.117) family.</text>
</comment>
<dbReference type="PANTHER" id="PTHR43499:SF1">
    <property type="entry name" value="ABC TRANSPORTER I FAMILY MEMBER 1"/>
    <property type="match status" value="1"/>
</dbReference>
<organism evidence="9 10">
    <name type="scientific">Rosenbergiella nectarea</name>
    <dbReference type="NCBI Taxonomy" id="988801"/>
    <lineage>
        <taxon>Bacteria</taxon>
        <taxon>Pseudomonadati</taxon>
        <taxon>Pseudomonadota</taxon>
        <taxon>Gammaproteobacteria</taxon>
        <taxon>Enterobacterales</taxon>
        <taxon>Erwiniaceae</taxon>
        <taxon>Rosenbergiella</taxon>
    </lineage>
</organism>
<dbReference type="NCBIfam" id="NF010061">
    <property type="entry name" value="PRK13538.1"/>
    <property type="match status" value="1"/>
</dbReference>
<feature type="domain" description="ABC transporter" evidence="8">
    <location>
        <begin position="2"/>
        <end position="204"/>
    </location>
</feature>
<keyword evidence="2" id="KW-0813">Transport</keyword>
<dbReference type="InterPro" id="IPR003593">
    <property type="entry name" value="AAA+_ATPase"/>
</dbReference>
<dbReference type="SUPFAM" id="SSF52540">
    <property type="entry name" value="P-loop containing nucleoside triphosphate hydrolases"/>
    <property type="match status" value="1"/>
</dbReference>
<dbReference type="GO" id="GO:0005524">
    <property type="term" value="F:ATP binding"/>
    <property type="evidence" value="ECO:0007669"/>
    <property type="project" value="UniProtKB-KW"/>
</dbReference>